<organism evidence="2 3">
    <name type="scientific">Setaria digitata</name>
    <dbReference type="NCBI Taxonomy" id="48799"/>
    <lineage>
        <taxon>Eukaryota</taxon>
        <taxon>Metazoa</taxon>
        <taxon>Ecdysozoa</taxon>
        <taxon>Nematoda</taxon>
        <taxon>Chromadorea</taxon>
        <taxon>Rhabditida</taxon>
        <taxon>Spirurina</taxon>
        <taxon>Spiruromorpha</taxon>
        <taxon>Filarioidea</taxon>
        <taxon>Setariidae</taxon>
        <taxon>Setaria</taxon>
    </lineage>
</organism>
<dbReference type="WBParaSite" id="sdigi.contig293.g7150.t1">
    <property type="protein sequence ID" value="sdigi.contig293.g7150.t1"/>
    <property type="gene ID" value="sdigi.contig293.g7150"/>
</dbReference>
<keyword evidence="2" id="KW-1185">Reference proteome</keyword>
<sequence>MAEDGKNVSDDMSSLLNAAEKWANEKIYDSHPNNLDDPHSYPVYVPIEEVAREVALKICQIYNWNPETGADSRLPEQNAGDIMTPYHLSLPLCNTPDNTAILSTSKLEGNASTMTPNSSISTMQQQRHRSVIELSAANKHILNKTFIIRGNATKKHIMKESGASDRLAQKNASSNETDSSAQSISLNDKTSALFEAEKCNISRFIEQNGNKISNSDGSSENKEKKLVSDACEKSLINPVLQNPLSSLAVINYQQIHDNNFITKVSDTKSQLLTTDDPKWKDFNTRISTANENIGNVSVGKDAKTETIVEVMPSSLLSSSDGPVKEDERESDALKAVANDTLLMPINNATSQKFRNSCTENEKNSSTNKTMEIFFSSAPSQSDPINDIDDKNHISVAELEEKLRRLQIRNTSSSSVRKLRNQHSAATDSTTGTKRLTVAKKPFISRENFKNSALITPSRSASSVQTEPIGDISSSKRYANVELSVQKLLRTGSKQTDSTVNVMDGSFVTENQTTVVDSISLPFENAIPERKSIGFDTSLLAMKKHSEDTTMEQVTTRNVTCGKRSYLLDEPIKFFNYMTSPTRRRSLLTPRSTTSFNISTKSATNSNTLRRRTIRETVYSTPTVTHKFIRNASTKASDAKQLPKLIHSIRSINPSKKPNELPLENRASRLKAEYLAKQRAERDNEIIIAAAKSKMNAKLTPVITGRLSVIEKSLPSMYNHFVKSNNIKKSNIGSDSKVNRNSNDFGRSVLLSINEVSPIPNEKCTHKEKNLEVIWNMKSNSY</sequence>
<proteinExistence type="predicted"/>
<reference evidence="3" key="1">
    <citation type="submission" date="2022-11" db="UniProtKB">
        <authorList>
            <consortium name="WormBaseParasite"/>
        </authorList>
    </citation>
    <scope>IDENTIFICATION</scope>
</reference>
<protein>
    <submittedName>
        <fullName evidence="3">Uncharacterized protein</fullName>
    </submittedName>
</protein>
<feature type="region of interest" description="Disordered" evidence="1">
    <location>
        <begin position="411"/>
        <end position="432"/>
    </location>
</feature>
<evidence type="ECO:0000313" key="3">
    <source>
        <dbReference type="WBParaSite" id="sdigi.contig293.g7150.t1"/>
    </source>
</evidence>
<dbReference type="AlphaFoldDB" id="A0A915PVN1"/>
<evidence type="ECO:0000313" key="2">
    <source>
        <dbReference type="Proteomes" id="UP000887581"/>
    </source>
</evidence>
<feature type="compositionally biased region" description="Polar residues" evidence="1">
    <location>
        <begin position="170"/>
        <end position="185"/>
    </location>
</feature>
<evidence type="ECO:0000256" key="1">
    <source>
        <dbReference type="SAM" id="MobiDB-lite"/>
    </source>
</evidence>
<feature type="region of interest" description="Disordered" evidence="1">
    <location>
        <begin position="161"/>
        <end position="185"/>
    </location>
</feature>
<name>A0A915PVN1_9BILA</name>
<accession>A0A915PVN1</accession>
<dbReference type="Proteomes" id="UP000887581">
    <property type="component" value="Unplaced"/>
</dbReference>